<organism evidence="9 10">
    <name type="scientific">Hungatella effluvii</name>
    <dbReference type="NCBI Taxonomy" id="1096246"/>
    <lineage>
        <taxon>Bacteria</taxon>
        <taxon>Bacillati</taxon>
        <taxon>Bacillota</taxon>
        <taxon>Clostridia</taxon>
        <taxon>Lachnospirales</taxon>
        <taxon>Lachnospiraceae</taxon>
        <taxon>Hungatella</taxon>
    </lineage>
</organism>
<keyword evidence="3" id="KW-1003">Cell membrane</keyword>
<evidence type="ECO:0000256" key="7">
    <source>
        <dbReference type="RuleBase" id="RU363032"/>
    </source>
</evidence>
<dbReference type="RefSeq" id="WP_341457982.1">
    <property type="nucleotide sequence ID" value="NZ_QJKD01000011.1"/>
</dbReference>
<comment type="similarity">
    <text evidence="7">Belongs to the binding-protein-dependent transport system permease family.</text>
</comment>
<dbReference type="GO" id="GO:0055085">
    <property type="term" value="P:transmembrane transport"/>
    <property type="evidence" value="ECO:0007669"/>
    <property type="project" value="InterPro"/>
</dbReference>
<comment type="caution">
    <text evidence="9">The sequence shown here is derived from an EMBL/GenBank/DDBJ whole genome shotgun (WGS) entry which is preliminary data.</text>
</comment>
<comment type="subcellular location">
    <subcellularLocation>
        <location evidence="1 7">Cell membrane</location>
        <topology evidence="1 7">Multi-pass membrane protein</topology>
    </subcellularLocation>
</comment>
<proteinExistence type="inferred from homology"/>
<dbReference type="AlphaFoldDB" id="A0A2V3XZN0"/>
<feature type="domain" description="ABC transmembrane type-1" evidence="8">
    <location>
        <begin position="89"/>
        <end position="300"/>
    </location>
</feature>
<keyword evidence="2 7" id="KW-0813">Transport</keyword>
<dbReference type="GeneID" id="86063130"/>
<dbReference type="InterPro" id="IPR000515">
    <property type="entry name" value="MetI-like"/>
</dbReference>
<dbReference type="Proteomes" id="UP000248057">
    <property type="component" value="Unassembled WGS sequence"/>
</dbReference>
<dbReference type="PROSITE" id="PS50928">
    <property type="entry name" value="ABC_TM1"/>
    <property type="match status" value="1"/>
</dbReference>
<dbReference type="CDD" id="cd06261">
    <property type="entry name" value="TM_PBP2"/>
    <property type="match status" value="1"/>
</dbReference>
<reference evidence="9 10" key="1">
    <citation type="submission" date="2018-05" db="EMBL/GenBank/DDBJ databases">
        <title>Genomic Encyclopedia of Type Strains, Phase IV (KMG-IV): sequencing the most valuable type-strain genomes for metagenomic binning, comparative biology and taxonomic classification.</title>
        <authorList>
            <person name="Goeker M."/>
        </authorList>
    </citation>
    <scope>NUCLEOTIDE SEQUENCE [LARGE SCALE GENOMIC DNA]</scope>
    <source>
        <strain evidence="9 10">DSM 24995</strain>
    </source>
</reference>
<dbReference type="PANTHER" id="PTHR30193">
    <property type="entry name" value="ABC TRANSPORTER PERMEASE PROTEIN"/>
    <property type="match status" value="1"/>
</dbReference>
<protein>
    <submittedName>
        <fullName evidence="9">Carbohydrate ABC transporter membrane protein 1 (CUT1 family)</fullName>
    </submittedName>
</protein>
<evidence type="ECO:0000256" key="2">
    <source>
        <dbReference type="ARBA" id="ARBA00022448"/>
    </source>
</evidence>
<evidence type="ECO:0000256" key="4">
    <source>
        <dbReference type="ARBA" id="ARBA00022692"/>
    </source>
</evidence>
<dbReference type="PANTHER" id="PTHR30193:SF37">
    <property type="entry name" value="INNER MEMBRANE ABC TRANSPORTER PERMEASE PROTEIN YCJO"/>
    <property type="match status" value="1"/>
</dbReference>
<feature type="transmembrane region" description="Helical" evidence="7">
    <location>
        <begin position="30"/>
        <end position="56"/>
    </location>
</feature>
<keyword evidence="5 7" id="KW-1133">Transmembrane helix</keyword>
<accession>A0A2V3XZN0</accession>
<evidence type="ECO:0000313" key="9">
    <source>
        <dbReference type="EMBL" id="PXX50740.1"/>
    </source>
</evidence>
<evidence type="ECO:0000256" key="6">
    <source>
        <dbReference type="ARBA" id="ARBA00023136"/>
    </source>
</evidence>
<evidence type="ECO:0000256" key="1">
    <source>
        <dbReference type="ARBA" id="ARBA00004651"/>
    </source>
</evidence>
<evidence type="ECO:0000256" key="5">
    <source>
        <dbReference type="ARBA" id="ARBA00022989"/>
    </source>
</evidence>
<dbReference type="InterPro" id="IPR035906">
    <property type="entry name" value="MetI-like_sf"/>
</dbReference>
<evidence type="ECO:0000256" key="3">
    <source>
        <dbReference type="ARBA" id="ARBA00022475"/>
    </source>
</evidence>
<evidence type="ECO:0000259" key="8">
    <source>
        <dbReference type="PROSITE" id="PS50928"/>
    </source>
</evidence>
<dbReference type="EMBL" id="QJKD01000011">
    <property type="protein sequence ID" value="PXX50740.1"/>
    <property type="molecule type" value="Genomic_DNA"/>
</dbReference>
<sequence length="311" mass="35340">MKSVRPAFTMMDHKKKAKSSARKPGIKKMLWIYTFLLPIFTVFIMFYLLPIVTVFITSFTRWDGFNKPQFVGFHNFVNLFSQPSFRISMWNLLKWGVLAAVVHVGLGVLVAFILYKAPKGAKLVRIVYMIPSVISVAAWALIYKFIFNDQFGVINSAIRLFYKDFSVNWFYESPYAFWSVTFVWLFYAVTVTLVVLSDLMAIPKELHEAAHVDGAKEWQIATKINLPLCRHSIGTSVIVSITARIAMYEAIALTTRGGPGDDTMNISVILVNAITDMNYGFANAAALVMFLLGIIVLLVINRLFRMEESNW</sequence>
<dbReference type="GO" id="GO:0005886">
    <property type="term" value="C:plasma membrane"/>
    <property type="evidence" value="ECO:0007669"/>
    <property type="project" value="UniProtKB-SubCell"/>
</dbReference>
<gene>
    <name evidence="9" type="ORF">DFR60_11131</name>
</gene>
<keyword evidence="6 7" id="KW-0472">Membrane</keyword>
<feature type="transmembrane region" description="Helical" evidence="7">
    <location>
        <begin position="175"/>
        <end position="196"/>
    </location>
</feature>
<evidence type="ECO:0000313" key="10">
    <source>
        <dbReference type="Proteomes" id="UP000248057"/>
    </source>
</evidence>
<feature type="transmembrane region" description="Helical" evidence="7">
    <location>
        <begin position="126"/>
        <end position="146"/>
    </location>
</feature>
<feature type="transmembrane region" description="Helical" evidence="7">
    <location>
        <begin position="92"/>
        <end position="114"/>
    </location>
</feature>
<dbReference type="Pfam" id="PF00528">
    <property type="entry name" value="BPD_transp_1"/>
    <property type="match status" value="1"/>
</dbReference>
<dbReference type="SUPFAM" id="SSF161098">
    <property type="entry name" value="MetI-like"/>
    <property type="match status" value="1"/>
</dbReference>
<name>A0A2V3XZN0_9FIRM</name>
<dbReference type="Gene3D" id="1.10.3720.10">
    <property type="entry name" value="MetI-like"/>
    <property type="match status" value="1"/>
</dbReference>
<feature type="transmembrane region" description="Helical" evidence="7">
    <location>
        <begin position="284"/>
        <end position="304"/>
    </location>
</feature>
<keyword evidence="10" id="KW-1185">Reference proteome</keyword>
<dbReference type="InterPro" id="IPR051393">
    <property type="entry name" value="ABC_transporter_permease"/>
</dbReference>
<keyword evidence="4 7" id="KW-0812">Transmembrane</keyword>